<comment type="caution">
    <text evidence="2">The sequence shown here is derived from an EMBL/GenBank/DDBJ whole genome shotgun (WGS) entry which is preliminary data.</text>
</comment>
<evidence type="ECO:0000313" key="3">
    <source>
        <dbReference type="Proteomes" id="UP000824108"/>
    </source>
</evidence>
<feature type="chain" id="PRO_5039533076" evidence="1">
    <location>
        <begin position="20"/>
        <end position="438"/>
    </location>
</feature>
<dbReference type="AlphaFoldDB" id="A0A9D2GXX9"/>
<name>A0A9D2GXX9_9BACE</name>
<dbReference type="Proteomes" id="UP000824108">
    <property type="component" value="Unassembled WGS sequence"/>
</dbReference>
<gene>
    <name evidence="2" type="ORF">H9807_01430</name>
</gene>
<evidence type="ECO:0000313" key="2">
    <source>
        <dbReference type="EMBL" id="HIZ90775.1"/>
    </source>
</evidence>
<accession>A0A9D2GXX9</accession>
<reference evidence="2" key="1">
    <citation type="journal article" date="2021" name="PeerJ">
        <title>Extensive microbial diversity within the chicken gut microbiome revealed by metagenomics and culture.</title>
        <authorList>
            <person name="Gilroy R."/>
            <person name="Ravi A."/>
            <person name="Getino M."/>
            <person name="Pursley I."/>
            <person name="Horton D.L."/>
            <person name="Alikhan N.F."/>
            <person name="Baker D."/>
            <person name="Gharbi K."/>
            <person name="Hall N."/>
            <person name="Watson M."/>
            <person name="Adriaenssens E.M."/>
            <person name="Foster-Nyarko E."/>
            <person name="Jarju S."/>
            <person name="Secka A."/>
            <person name="Antonio M."/>
            <person name="Oren A."/>
            <person name="Chaudhuri R.R."/>
            <person name="La Ragione R."/>
            <person name="Hildebrand F."/>
            <person name="Pallen M.J."/>
        </authorList>
    </citation>
    <scope>NUCLEOTIDE SEQUENCE</scope>
    <source>
        <strain evidence="2">CHK118-2852</strain>
    </source>
</reference>
<feature type="signal peptide" evidence="1">
    <location>
        <begin position="1"/>
        <end position="19"/>
    </location>
</feature>
<sequence>MRKILYSLLAGLLACYACQDNNSSLGSSLVESSFYNVFTNSCTVDLSTILLDSIETREDTIGHFGHYADTLWGEVTATYYAEFTKNTFSTTDGHDYQFDSLVLSMTPSGHYWGDTLTPQYISVYRLKQPIVLDNDEDLYNTTVMATEDVPLTRFSYLPQPGRQREVEVRLPDAMGRQLLTDILVEDTYLDTQESFKKVFPGLALVAETSGSCITGFLVNDSSMTLNLHYRDISNQTTESELIFSVNTEYAYTGVRHNPTGTALDNLQSGIENLIHASSMGNRAYLQGLTGYYNQIEFPDLNELQSKGEIVSVESATLYLYPLARSYNEVSQLPEEVRIYITDENNVLEDYVYGSDGVTVQTGNLTIDEMYGRETYYSFDLTEFIRNNFGTSGTRRQKLLMSLTDEEMATTFNQVVFTALPGQDRQCRLDVRLKIYNEQ</sequence>
<dbReference type="Pfam" id="PF14092">
    <property type="entry name" value="DUF4270"/>
    <property type="match status" value="1"/>
</dbReference>
<reference evidence="2" key="2">
    <citation type="submission" date="2021-04" db="EMBL/GenBank/DDBJ databases">
        <authorList>
            <person name="Gilroy R."/>
        </authorList>
    </citation>
    <scope>NUCLEOTIDE SEQUENCE</scope>
    <source>
        <strain evidence="2">CHK118-2852</strain>
    </source>
</reference>
<dbReference type="InterPro" id="IPR025366">
    <property type="entry name" value="DUF4270"/>
</dbReference>
<organism evidence="2 3">
    <name type="scientific">Candidatus Bacteroides merdavium</name>
    <dbReference type="NCBI Taxonomy" id="2838472"/>
    <lineage>
        <taxon>Bacteria</taxon>
        <taxon>Pseudomonadati</taxon>
        <taxon>Bacteroidota</taxon>
        <taxon>Bacteroidia</taxon>
        <taxon>Bacteroidales</taxon>
        <taxon>Bacteroidaceae</taxon>
        <taxon>Bacteroides</taxon>
    </lineage>
</organism>
<protein>
    <submittedName>
        <fullName evidence="2">DUF4270 domain-containing protein</fullName>
    </submittedName>
</protein>
<dbReference type="PROSITE" id="PS51257">
    <property type="entry name" value="PROKAR_LIPOPROTEIN"/>
    <property type="match status" value="1"/>
</dbReference>
<dbReference type="EMBL" id="DXAV01000015">
    <property type="protein sequence ID" value="HIZ90775.1"/>
    <property type="molecule type" value="Genomic_DNA"/>
</dbReference>
<evidence type="ECO:0000256" key="1">
    <source>
        <dbReference type="SAM" id="SignalP"/>
    </source>
</evidence>
<proteinExistence type="predicted"/>
<keyword evidence="1" id="KW-0732">Signal</keyword>